<reference evidence="1 2" key="1">
    <citation type="journal article" date="2021" name="Commun. Biol.">
        <title>The genome of Shorea leprosula (Dipterocarpaceae) highlights the ecological relevance of drought in aseasonal tropical rainforests.</title>
        <authorList>
            <person name="Ng K.K.S."/>
            <person name="Kobayashi M.J."/>
            <person name="Fawcett J.A."/>
            <person name="Hatakeyama M."/>
            <person name="Paape T."/>
            <person name="Ng C.H."/>
            <person name="Ang C.C."/>
            <person name="Tnah L.H."/>
            <person name="Lee C.T."/>
            <person name="Nishiyama T."/>
            <person name="Sese J."/>
            <person name="O'Brien M.J."/>
            <person name="Copetti D."/>
            <person name="Mohd Noor M.I."/>
            <person name="Ong R.C."/>
            <person name="Putra M."/>
            <person name="Sireger I.Z."/>
            <person name="Indrioko S."/>
            <person name="Kosugi Y."/>
            <person name="Izuno A."/>
            <person name="Isagi Y."/>
            <person name="Lee S.L."/>
            <person name="Shimizu K.K."/>
        </authorList>
    </citation>
    <scope>NUCLEOTIDE SEQUENCE [LARGE SCALE GENOMIC DNA]</scope>
    <source>
        <strain evidence="1">214</strain>
    </source>
</reference>
<comment type="caution">
    <text evidence="1">The sequence shown here is derived from an EMBL/GenBank/DDBJ whole genome shotgun (WGS) entry which is preliminary data.</text>
</comment>
<dbReference type="Proteomes" id="UP001054252">
    <property type="component" value="Unassembled WGS sequence"/>
</dbReference>
<dbReference type="EMBL" id="BPVZ01000066">
    <property type="protein sequence ID" value="GKV24550.1"/>
    <property type="molecule type" value="Genomic_DNA"/>
</dbReference>
<dbReference type="AlphaFoldDB" id="A0AAV5KIY1"/>
<evidence type="ECO:0008006" key="3">
    <source>
        <dbReference type="Google" id="ProtNLM"/>
    </source>
</evidence>
<keyword evidence="2" id="KW-1185">Reference proteome</keyword>
<name>A0AAV5KIY1_9ROSI</name>
<evidence type="ECO:0000313" key="1">
    <source>
        <dbReference type="EMBL" id="GKV24550.1"/>
    </source>
</evidence>
<accession>A0AAV5KIY1</accession>
<evidence type="ECO:0000313" key="2">
    <source>
        <dbReference type="Proteomes" id="UP001054252"/>
    </source>
</evidence>
<gene>
    <name evidence="1" type="ORF">SLEP1_g34149</name>
</gene>
<sequence>MVKVNLRPGEGLREARSREAMELKDALSHVGDGGDSGNYVTPCSFIASCGLGFLSDQLGVQLIMEVCWSETRTGETVTACSENQLRGCQCPQGFCGDGHKCEGLIYECKCKGDHLYIKEQDVCIGGTSRDFVAYSYDQYKMKWIKIRMVPCFLVLAA</sequence>
<proteinExistence type="predicted"/>
<organism evidence="1 2">
    <name type="scientific">Rubroshorea leprosula</name>
    <dbReference type="NCBI Taxonomy" id="152421"/>
    <lineage>
        <taxon>Eukaryota</taxon>
        <taxon>Viridiplantae</taxon>
        <taxon>Streptophyta</taxon>
        <taxon>Embryophyta</taxon>
        <taxon>Tracheophyta</taxon>
        <taxon>Spermatophyta</taxon>
        <taxon>Magnoliopsida</taxon>
        <taxon>eudicotyledons</taxon>
        <taxon>Gunneridae</taxon>
        <taxon>Pentapetalae</taxon>
        <taxon>rosids</taxon>
        <taxon>malvids</taxon>
        <taxon>Malvales</taxon>
        <taxon>Dipterocarpaceae</taxon>
        <taxon>Rubroshorea</taxon>
    </lineage>
</organism>
<protein>
    <recommendedName>
        <fullName evidence="3">EGF-like domain-containing protein</fullName>
    </recommendedName>
</protein>